<evidence type="ECO:0000313" key="2">
    <source>
        <dbReference type="Proteomes" id="UP000271098"/>
    </source>
</evidence>
<evidence type="ECO:0000313" key="1">
    <source>
        <dbReference type="EMBL" id="VDK81189.1"/>
    </source>
</evidence>
<reference evidence="3" key="1">
    <citation type="submission" date="2016-06" db="UniProtKB">
        <authorList>
            <consortium name="WormBaseParasite"/>
        </authorList>
    </citation>
    <scope>IDENTIFICATION</scope>
</reference>
<reference evidence="1 2" key="2">
    <citation type="submission" date="2018-11" db="EMBL/GenBank/DDBJ databases">
        <authorList>
            <consortium name="Pathogen Informatics"/>
        </authorList>
    </citation>
    <scope>NUCLEOTIDE SEQUENCE [LARGE SCALE GENOMIC DNA]</scope>
</reference>
<dbReference type="WBParaSite" id="GPUH_0001005201-mRNA-1">
    <property type="protein sequence ID" value="GPUH_0001005201-mRNA-1"/>
    <property type="gene ID" value="GPUH_0001005201"/>
</dbReference>
<proteinExistence type="predicted"/>
<organism evidence="3">
    <name type="scientific">Gongylonema pulchrum</name>
    <dbReference type="NCBI Taxonomy" id="637853"/>
    <lineage>
        <taxon>Eukaryota</taxon>
        <taxon>Metazoa</taxon>
        <taxon>Ecdysozoa</taxon>
        <taxon>Nematoda</taxon>
        <taxon>Chromadorea</taxon>
        <taxon>Rhabditida</taxon>
        <taxon>Spirurina</taxon>
        <taxon>Spiruromorpha</taxon>
        <taxon>Spiruroidea</taxon>
        <taxon>Gongylonematidae</taxon>
        <taxon>Gongylonema</taxon>
    </lineage>
</organism>
<sequence>MSASSKLKRVVPTLSQAKMRRGSAIEGISVSFPSKENRRSSIAVATGQAKNFANKAANKAAGTLHGAKRSIWDAPERITEGLKGAADKTAEKMTWAGLSSCFLS</sequence>
<keyword evidence="2" id="KW-1185">Reference proteome</keyword>
<dbReference type="EMBL" id="UYRT01035987">
    <property type="protein sequence ID" value="VDK81189.1"/>
    <property type="molecule type" value="Genomic_DNA"/>
</dbReference>
<gene>
    <name evidence="1" type="ORF">GPUH_LOCUS10044</name>
</gene>
<name>A0A183DMU9_9BILA</name>
<evidence type="ECO:0000313" key="3">
    <source>
        <dbReference type="WBParaSite" id="GPUH_0001005201-mRNA-1"/>
    </source>
</evidence>
<dbReference type="AlphaFoldDB" id="A0A183DMU9"/>
<protein>
    <submittedName>
        <fullName evidence="3">Senescence domain-containing protein</fullName>
    </submittedName>
</protein>
<accession>A0A183DMU9</accession>
<dbReference type="Proteomes" id="UP000271098">
    <property type="component" value="Unassembled WGS sequence"/>
</dbReference>